<reference evidence="1 2" key="1">
    <citation type="submission" date="2021-01" db="EMBL/GenBank/DDBJ databases">
        <title>Whole genome shotgun sequence of Actinoplanes humidus NBRC 14915.</title>
        <authorList>
            <person name="Komaki H."/>
            <person name="Tamura T."/>
        </authorList>
    </citation>
    <scope>NUCLEOTIDE SEQUENCE [LARGE SCALE GENOMIC DNA]</scope>
    <source>
        <strain evidence="1 2">NBRC 14915</strain>
    </source>
</reference>
<evidence type="ECO:0000313" key="1">
    <source>
        <dbReference type="EMBL" id="GIE23779.1"/>
    </source>
</evidence>
<protein>
    <submittedName>
        <fullName evidence="1">Uncharacterized protein</fullName>
    </submittedName>
</protein>
<gene>
    <name evidence="1" type="ORF">Ahu01nite_068810</name>
</gene>
<dbReference type="EMBL" id="BOMN01000097">
    <property type="protein sequence ID" value="GIE23779.1"/>
    <property type="molecule type" value="Genomic_DNA"/>
</dbReference>
<proteinExistence type="predicted"/>
<organism evidence="1 2">
    <name type="scientific">Winogradskya humida</name>
    <dbReference type="NCBI Taxonomy" id="113566"/>
    <lineage>
        <taxon>Bacteria</taxon>
        <taxon>Bacillati</taxon>
        <taxon>Actinomycetota</taxon>
        <taxon>Actinomycetes</taxon>
        <taxon>Micromonosporales</taxon>
        <taxon>Micromonosporaceae</taxon>
        <taxon>Winogradskya</taxon>
    </lineage>
</organism>
<evidence type="ECO:0000313" key="2">
    <source>
        <dbReference type="Proteomes" id="UP000603200"/>
    </source>
</evidence>
<sequence length="133" mass="14150">MGDKIEMLVSVQEADADLERIIELTGYLRDRIAENDDAVIGHPVVGGGPPGTRGTDLETIGAILVTVQASVGLVATVVTTVREWLRSDTAPQRRVKIRVGDKELEVSAATTAEQGRLVAAFLRAIEAGDDGRT</sequence>
<comment type="caution">
    <text evidence="1">The sequence shown here is derived from an EMBL/GenBank/DDBJ whole genome shotgun (WGS) entry which is preliminary data.</text>
</comment>
<dbReference type="Proteomes" id="UP000603200">
    <property type="component" value="Unassembled WGS sequence"/>
</dbReference>
<keyword evidence="2" id="KW-1185">Reference proteome</keyword>
<accession>A0ABQ3ZYZ3</accession>
<name>A0ABQ3ZYZ3_9ACTN</name>
<dbReference type="RefSeq" id="WP_203840829.1">
    <property type="nucleotide sequence ID" value="NZ_BAAATV010000021.1"/>
</dbReference>